<dbReference type="Pfam" id="PF02749">
    <property type="entry name" value="QRPTase_N"/>
    <property type="match status" value="1"/>
</dbReference>
<evidence type="ECO:0000256" key="3">
    <source>
        <dbReference type="ARBA" id="ARBA00009400"/>
    </source>
</evidence>
<feature type="binding site" evidence="13">
    <location>
        <position position="179"/>
    </location>
    <ligand>
        <name>substrate</name>
    </ligand>
</feature>
<evidence type="ECO:0000256" key="11">
    <source>
        <dbReference type="ARBA" id="ARBA00069173"/>
    </source>
</evidence>
<dbReference type="InterPro" id="IPR022412">
    <property type="entry name" value="Quinolinate_PRibosylTrfase_N"/>
</dbReference>
<evidence type="ECO:0000256" key="5">
    <source>
        <dbReference type="ARBA" id="ARBA00011944"/>
    </source>
</evidence>
<comment type="similarity">
    <text evidence="3 12">Belongs to the NadC/ModD family.</text>
</comment>
<dbReference type="GO" id="GO:0009435">
    <property type="term" value="P:NAD+ biosynthetic process"/>
    <property type="evidence" value="ECO:0007669"/>
    <property type="project" value="UniProtKB-UniPathway"/>
</dbReference>
<proteinExistence type="inferred from homology"/>
<evidence type="ECO:0000313" key="16">
    <source>
        <dbReference type="EMBL" id="ROH87263.1"/>
    </source>
</evidence>
<dbReference type="InterPro" id="IPR002638">
    <property type="entry name" value="Quinolinate_PRibosylTrfase_C"/>
</dbReference>
<dbReference type="InterPro" id="IPR013785">
    <property type="entry name" value="Aldolase_TIM"/>
</dbReference>
<feature type="binding site" evidence="13">
    <location>
        <begin position="145"/>
        <end position="147"/>
    </location>
    <ligand>
        <name>substrate</name>
    </ligand>
</feature>
<dbReference type="RefSeq" id="WP_123237065.1">
    <property type="nucleotide sequence ID" value="NZ_RJVP01000002.1"/>
</dbReference>
<dbReference type="PANTHER" id="PTHR32179:SF3">
    <property type="entry name" value="NICOTINATE-NUCLEOTIDE PYROPHOSPHORYLASE [CARBOXYLATING]"/>
    <property type="match status" value="1"/>
</dbReference>
<feature type="domain" description="Quinolinate phosphoribosyl transferase N-terminal" evidence="15">
    <location>
        <begin position="39"/>
        <end position="122"/>
    </location>
</feature>
<organism evidence="16 17">
    <name type="scientific">Pseudomethylobacillus aquaticus</name>
    <dbReference type="NCBI Taxonomy" id="2676064"/>
    <lineage>
        <taxon>Bacteria</taxon>
        <taxon>Pseudomonadati</taxon>
        <taxon>Pseudomonadota</taxon>
        <taxon>Betaproteobacteria</taxon>
        <taxon>Nitrosomonadales</taxon>
        <taxon>Methylophilaceae</taxon>
        <taxon>Pseudomethylobacillus</taxon>
    </lineage>
</organism>
<dbReference type="EMBL" id="RJVP01000002">
    <property type="protein sequence ID" value="ROH87263.1"/>
    <property type="molecule type" value="Genomic_DNA"/>
</dbReference>
<evidence type="ECO:0000256" key="8">
    <source>
        <dbReference type="ARBA" id="ARBA00022679"/>
    </source>
</evidence>
<dbReference type="NCBIfam" id="TIGR00078">
    <property type="entry name" value="nadC"/>
    <property type="match status" value="1"/>
</dbReference>
<dbReference type="Pfam" id="PF01729">
    <property type="entry name" value="QRPTase_C"/>
    <property type="match status" value="1"/>
</dbReference>
<evidence type="ECO:0000256" key="2">
    <source>
        <dbReference type="ARBA" id="ARBA00004893"/>
    </source>
</evidence>
<dbReference type="GO" id="GO:0004514">
    <property type="term" value="F:nicotinate-nucleotide diphosphorylase (carboxylating) activity"/>
    <property type="evidence" value="ECO:0007669"/>
    <property type="project" value="UniProtKB-EC"/>
</dbReference>
<feature type="binding site" evidence="13">
    <location>
        <position position="229"/>
    </location>
    <ligand>
        <name>substrate</name>
    </ligand>
</feature>
<gene>
    <name evidence="16" type="ORF">ED236_06245</name>
</gene>
<dbReference type="PIRSF" id="PIRSF006250">
    <property type="entry name" value="NadC_ModD"/>
    <property type="match status" value="1"/>
</dbReference>
<dbReference type="InterPro" id="IPR037128">
    <property type="entry name" value="Quinolinate_PRibosylTase_N_sf"/>
</dbReference>
<keyword evidence="8 12" id="KW-0808">Transferase</keyword>
<evidence type="ECO:0000256" key="13">
    <source>
        <dbReference type="PIRSR" id="PIRSR006250-1"/>
    </source>
</evidence>
<keyword evidence="7 12" id="KW-0328">Glycosyltransferase</keyword>
<comment type="subunit">
    <text evidence="4">Hexamer formed by 3 homodimers.</text>
</comment>
<feature type="binding site" evidence="13">
    <location>
        <begin position="252"/>
        <end position="254"/>
    </location>
    <ligand>
        <name>substrate</name>
    </ligand>
</feature>
<dbReference type="AlphaFoldDB" id="A0A3N0V3F8"/>
<feature type="domain" description="Quinolinate phosphoribosyl transferase C-terminal" evidence="14">
    <location>
        <begin position="125"/>
        <end position="288"/>
    </location>
</feature>
<comment type="function">
    <text evidence="1">Involved in the catabolism of quinolinic acid (QA).</text>
</comment>
<evidence type="ECO:0000256" key="12">
    <source>
        <dbReference type="PIRNR" id="PIRNR006250"/>
    </source>
</evidence>
<accession>A0A3N0V3F8</accession>
<dbReference type="GO" id="GO:0034213">
    <property type="term" value="P:quinolinate catabolic process"/>
    <property type="evidence" value="ECO:0007669"/>
    <property type="project" value="TreeGrafter"/>
</dbReference>
<protein>
    <recommendedName>
        <fullName evidence="11">Probable nicotinate-nucleotide pyrophosphorylase [carboxylating]</fullName>
        <ecNumber evidence="5">2.4.2.19</ecNumber>
    </recommendedName>
    <alternativeName>
        <fullName evidence="9">Quinolinate phosphoribosyltransferase [decarboxylating]</fullName>
    </alternativeName>
</protein>
<evidence type="ECO:0000256" key="1">
    <source>
        <dbReference type="ARBA" id="ARBA00003237"/>
    </source>
</evidence>
<evidence type="ECO:0000256" key="6">
    <source>
        <dbReference type="ARBA" id="ARBA00022642"/>
    </source>
</evidence>
<dbReference type="FunFam" id="3.20.20.70:FF:000030">
    <property type="entry name" value="Nicotinate-nucleotide pyrophosphorylase, carboxylating"/>
    <property type="match status" value="1"/>
</dbReference>
<comment type="catalytic activity">
    <reaction evidence="10">
        <text>nicotinate beta-D-ribonucleotide + CO2 + diphosphate = quinolinate + 5-phospho-alpha-D-ribose 1-diphosphate + 2 H(+)</text>
        <dbReference type="Rhea" id="RHEA:12733"/>
        <dbReference type="ChEBI" id="CHEBI:15378"/>
        <dbReference type="ChEBI" id="CHEBI:16526"/>
        <dbReference type="ChEBI" id="CHEBI:29959"/>
        <dbReference type="ChEBI" id="CHEBI:33019"/>
        <dbReference type="ChEBI" id="CHEBI:57502"/>
        <dbReference type="ChEBI" id="CHEBI:58017"/>
        <dbReference type="EC" id="2.4.2.19"/>
    </reaction>
</comment>
<feature type="binding site" evidence="13">
    <location>
        <position position="112"/>
    </location>
    <ligand>
        <name>substrate</name>
    </ligand>
</feature>
<dbReference type="GO" id="GO:0005737">
    <property type="term" value="C:cytoplasm"/>
    <property type="evidence" value="ECO:0007669"/>
    <property type="project" value="TreeGrafter"/>
</dbReference>
<comment type="pathway">
    <text evidence="2">Cofactor biosynthesis; NAD(+) biosynthesis; nicotinate D-ribonucleotide from quinolinate: step 1/1.</text>
</comment>
<dbReference type="EC" id="2.4.2.19" evidence="5"/>
<evidence type="ECO:0000256" key="7">
    <source>
        <dbReference type="ARBA" id="ARBA00022676"/>
    </source>
</evidence>
<keyword evidence="6" id="KW-0662">Pyridine nucleotide biosynthesis</keyword>
<dbReference type="InterPro" id="IPR036068">
    <property type="entry name" value="Nicotinate_pribotase-like_C"/>
</dbReference>
<dbReference type="SUPFAM" id="SSF54675">
    <property type="entry name" value="Nicotinate/Quinolinate PRTase N-terminal domain-like"/>
    <property type="match status" value="1"/>
</dbReference>
<evidence type="ECO:0000256" key="4">
    <source>
        <dbReference type="ARBA" id="ARBA00011218"/>
    </source>
</evidence>
<dbReference type="UniPathway" id="UPA00253">
    <property type="reaction ID" value="UER00331"/>
</dbReference>
<feature type="binding site" evidence="13">
    <location>
        <begin position="273"/>
        <end position="275"/>
    </location>
    <ligand>
        <name>substrate</name>
    </ligand>
</feature>
<sequence>MLLASSPFNTDPRLNAALLADIDRSVHHALHEDLGTGDLTARLVPADKSVQAHIVCRDTAVLCGSSWVERCLQLGAADVNLTWQVQEGDTMQPGQTICTLHGNARALLTTERCMLNFLQTLSATATQTRRHVDAIAGTRARILDTRKTLPGLRLAQKYAVTVGGGDNQRLALYDGILIKENHIAAAGSIAAALQAAHALGAGVSIQIEVESLQELEAVLAAGAASVLLDNFDLDLLCKAVQLNAGRALLEASGGVDLDHLRAIAETGVDRISIGALTKHVQAVDFSMRFA</sequence>
<dbReference type="Gene3D" id="3.20.20.70">
    <property type="entry name" value="Aldolase class I"/>
    <property type="match status" value="1"/>
</dbReference>
<dbReference type="SUPFAM" id="SSF51690">
    <property type="entry name" value="Nicotinate/Quinolinate PRTase C-terminal domain-like"/>
    <property type="match status" value="1"/>
</dbReference>
<dbReference type="InterPro" id="IPR004393">
    <property type="entry name" value="NadC"/>
</dbReference>
<feature type="binding site" evidence="13">
    <location>
        <position position="208"/>
    </location>
    <ligand>
        <name>substrate</name>
    </ligand>
</feature>
<evidence type="ECO:0000256" key="10">
    <source>
        <dbReference type="ARBA" id="ARBA00047445"/>
    </source>
</evidence>
<comment type="caution">
    <text evidence="16">The sequence shown here is derived from an EMBL/GenBank/DDBJ whole genome shotgun (WGS) entry which is preliminary data.</text>
</comment>
<evidence type="ECO:0000256" key="9">
    <source>
        <dbReference type="ARBA" id="ARBA00033102"/>
    </source>
</evidence>
<evidence type="ECO:0000259" key="14">
    <source>
        <dbReference type="Pfam" id="PF01729"/>
    </source>
</evidence>
<dbReference type="Proteomes" id="UP000275137">
    <property type="component" value="Unassembled WGS sequence"/>
</dbReference>
<feature type="binding site" evidence="13">
    <location>
        <position position="169"/>
    </location>
    <ligand>
        <name>substrate</name>
    </ligand>
</feature>
<dbReference type="Gene3D" id="3.90.1170.20">
    <property type="entry name" value="Quinolinate phosphoribosyl transferase, N-terminal domain"/>
    <property type="match status" value="1"/>
</dbReference>
<dbReference type="PANTHER" id="PTHR32179">
    <property type="entry name" value="NICOTINATE-NUCLEOTIDE PYROPHOSPHORYLASE [CARBOXYLATING]"/>
    <property type="match status" value="1"/>
</dbReference>
<evidence type="ECO:0000259" key="15">
    <source>
        <dbReference type="Pfam" id="PF02749"/>
    </source>
</evidence>
<dbReference type="InterPro" id="IPR027277">
    <property type="entry name" value="NadC/ModD"/>
</dbReference>
<dbReference type="CDD" id="cd01572">
    <property type="entry name" value="QPRTase"/>
    <property type="match status" value="1"/>
</dbReference>
<keyword evidence="17" id="KW-1185">Reference proteome</keyword>
<evidence type="ECO:0000313" key="17">
    <source>
        <dbReference type="Proteomes" id="UP000275137"/>
    </source>
</evidence>
<dbReference type="FunFam" id="3.90.1170.20:FF:000001">
    <property type="entry name" value="Nicotinate-nucleotide diphosphorylase (Carboxylating)"/>
    <property type="match status" value="1"/>
</dbReference>
<name>A0A3N0V3F8_9PROT</name>
<reference evidence="16 17" key="1">
    <citation type="submission" date="2018-10" db="EMBL/GenBank/DDBJ databases">
        <authorList>
            <person name="Chen W.-M."/>
        </authorList>
    </citation>
    <scope>NUCLEOTIDE SEQUENCE [LARGE SCALE GENOMIC DNA]</scope>
    <source>
        <strain evidence="16 17">H-5</strain>
    </source>
</reference>